<dbReference type="InterPro" id="IPR001288">
    <property type="entry name" value="Translation_initiation_fac_3"/>
</dbReference>
<dbReference type="AlphaFoldDB" id="A0A2K3QG81"/>
<dbReference type="PANTHER" id="PTHR10938">
    <property type="entry name" value="TRANSLATION INITIATION FACTOR IF-3"/>
    <property type="match status" value="1"/>
</dbReference>
<dbReference type="InterPro" id="IPR036788">
    <property type="entry name" value="T_IF-3_C_sf"/>
</dbReference>
<evidence type="ECO:0000256" key="1">
    <source>
        <dbReference type="ARBA" id="ARBA00005439"/>
    </source>
</evidence>
<feature type="region of interest" description="Disordered" evidence="4">
    <location>
        <begin position="259"/>
        <end position="285"/>
    </location>
</feature>
<feature type="domain" description="Translation initiation factor 3 C-terminal" evidence="5">
    <location>
        <begin position="195"/>
        <end position="280"/>
    </location>
</feature>
<dbReference type="GO" id="GO:0032790">
    <property type="term" value="P:ribosome disassembly"/>
    <property type="evidence" value="ECO:0007669"/>
    <property type="project" value="TreeGrafter"/>
</dbReference>
<evidence type="ECO:0000256" key="2">
    <source>
        <dbReference type="ARBA" id="ARBA00022540"/>
    </source>
</evidence>
<dbReference type="Pfam" id="PF00707">
    <property type="entry name" value="IF3_C"/>
    <property type="match status" value="1"/>
</dbReference>
<dbReference type="GO" id="GO:0070124">
    <property type="term" value="P:mitochondrial translational initiation"/>
    <property type="evidence" value="ECO:0007669"/>
    <property type="project" value="TreeGrafter"/>
</dbReference>
<sequence length="285" mass="31128">MRATPQCLCSSRRALYRVFVSPTELPRRAPVSAQHPPRLLSSAWAGPQGACIGAQLRLYGKPSRPPRSGDRGPGDAAARDPDARGFDRRFTTQQDIERSGRDRPPQDHEITDPQIMVIDNGASEGPLATSFVLTKLEPEESLRMVRPYVPADPKNGRPSAQLAVCRIVNKRDEYARQQELKEKRKAGGGDGGKPKTKELELTWAIGEHDLATKMRQLGGFLAKGMKVELMLGRKKGGKQVSGEEAADVARRVREEVAALGGREGKPASGQVGGTMRMFLEGKRGK</sequence>
<evidence type="ECO:0000313" key="6">
    <source>
        <dbReference type="EMBL" id="PNY26513.1"/>
    </source>
</evidence>
<reference evidence="6 7" key="1">
    <citation type="submission" date="2017-08" db="EMBL/GenBank/DDBJ databases">
        <title>Harnessing the power of phylogenomics to disentangle the directionality and signatures of interkingdom host jumping in the parasitic fungal genus Tolypocladium.</title>
        <authorList>
            <person name="Quandt C.A."/>
            <person name="Patterson W."/>
            <person name="Spatafora J.W."/>
        </authorList>
    </citation>
    <scope>NUCLEOTIDE SEQUENCE [LARGE SCALE GENOMIC DNA]</scope>
    <source>
        <strain evidence="6 7">CBS 113982</strain>
    </source>
</reference>
<feature type="region of interest" description="Disordered" evidence="4">
    <location>
        <begin position="57"/>
        <end position="114"/>
    </location>
</feature>
<evidence type="ECO:0000259" key="5">
    <source>
        <dbReference type="Pfam" id="PF00707"/>
    </source>
</evidence>
<dbReference type="GO" id="GO:0003743">
    <property type="term" value="F:translation initiation factor activity"/>
    <property type="evidence" value="ECO:0007669"/>
    <property type="project" value="UniProtKB-KW"/>
</dbReference>
<name>A0A2K3QG81_9HYPO</name>
<dbReference type="PANTHER" id="PTHR10938:SF0">
    <property type="entry name" value="TRANSLATION INITIATION FACTOR IF-3, MITOCHONDRIAL"/>
    <property type="match status" value="1"/>
</dbReference>
<evidence type="ECO:0000256" key="3">
    <source>
        <dbReference type="ARBA" id="ARBA00022917"/>
    </source>
</evidence>
<dbReference type="EMBL" id="NRSZ01000542">
    <property type="protein sequence ID" value="PNY26513.1"/>
    <property type="molecule type" value="Genomic_DNA"/>
</dbReference>
<accession>A0A2K3QG81</accession>
<keyword evidence="3" id="KW-0648">Protein biosynthesis</keyword>
<keyword evidence="2 6" id="KW-0396">Initiation factor</keyword>
<comment type="similarity">
    <text evidence="1">Belongs to the IF-3 family.</text>
</comment>
<organism evidence="6 7">
    <name type="scientific">Tolypocladium capitatum</name>
    <dbReference type="NCBI Taxonomy" id="45235"/>
    <lineage>
        <taxon>Eukaryota</taxon>
        <taxon>Fungi</taxon>
        <taxon>Dikarya</taxon>
        <taxon>Ascomycota</taxon>
        <taxon>Pezizomycotina</taxon>
        <taxon>Sordariomycetes</taxon>
        <taxon>Hypocreomycetidae</taxon>
        <taxon>Hypocreales</taxon>
        <taxon>Ophiocordycipitaceae</taxon>
        <taxon>Tolypocladium</taxon>
    </lineage>
</organism>
<dbReference type="OrthoDB" id="21573at2759"/>
<protein>
    <submittedName>
        <fullName evidence="6">Translation initiation factor IF-3</fullName>
    </submittedName>
</protein>
<keyword evidence="7" id="KW-1185">Reference proteome</keyword>
<dbReference type="GO" id="GO:0005739">
    <property type="term" value="C:mitochondrion"/>
    <property type="evidence" value="ECO:0007669"/>
    <property type="project" value="TreeGrafter"/>
</dbReference>
<dbReference type="InterPro" id="IPR019815">
    <property type="entry name" value="Translation_initiation_fac_3_C"/>
</dbReference>
<evidence type="ECO:0000313" key="7">
    <source>
        <dbReference type="Proteomes" id="UP000236621"/>
    </source>
</evidence>
<dbReference type="Gene3D" id="3.30.110.10">
    <property type="entry name" value="Translation initiation factor 3 (IF-3), C-terminal domain"/>
    <property type="match status" value="1"/>
</dbReference>
<proteinExistence type="inferred from homology"/>
<dbReference type="Proteomes" id="UP000236621">
    <property type="component" value="Unassembled WGS sequence"/>
</dbReference>
<evidence type="ECO:0000256" key="4">
    <source>
        <dbReference type="SAM" id="MobiDB-lite"/>
    </source>
</evidence>
<feature type="compositionally biased region" description="Basic and acidic residues" evidence="4">
    <location>
        <begin position="67"/>
        <end position="111"/>
    </location>
</feature>
<gene>
    <name evidence="6" type="ORF">TCAP_03560</name>
</gene>
<dbReference type="GO" id="GO:0043022">
    <property type="term" value="F:ribosome binding"/>
    <property type="evidence" value="ECO:0007669"/>
    <property type="project" value="TreeGrafter"/>
</dbReference>
<dbReference type="SUPFAM" id="SSF55200">
    <property type="entry name" value="Translation initiation factor IF3, C-terminal domain"/>
    <property type="match status" value="1"/>
</dbReference>
<comment type="caution">
    <text evidence="6">The sequence shown here is derived from an EMBL/GenBank/DDBJ whole genome shotgun (WGS) entry which is preliminary data.</text>
</comment>